<protein>
    <submittedName>
        <fullName evidence="3">Uncharacterized protein</fullName>
    </submittedName>
</protein>
<feature type="region of interest" description="Disordered" evidence="1">
    <location>
        <begin position="165"/>
        <end position="184"/>
    </location>
</feature>
<keyword evidence="2" id="KW-1133">Transmembrane helix</keyword>
<comment type="caution">
    <text evidence="3">The sequence shown here is derived from an EMBL/GenBank/DDBJ whole genome shotgun (WGS) entry which is preliminary data.</text>
</comment>
<gene>
    <name evidence="3" type="ORF">B0H63DRAFT_560729</name>
</gene>
<reference evidence="3" key="1">
    <citation type="journal article" date="2023" name="Mol. Phylogenet. Evol.">
        <title>Genome-scale phylogeny and comparative genomics of the fungal order Sordariales.</title>
        <authorList>
            <person name="Hensen N."/>
            <person name="Bonometti L."/>
            <person name="Westerberg I."/>
            <person name="Brannstrom I.O."/>
            <person name="Guillou S."/>
            <person name="Cros-Aarteil S."/>
            <person name="Calhoun S."/>
            <person name="Haridas S."/>
            <person name="Kuo A."/>
            <person name="Mondo S."/>
            <person name="Pangilinan J."/>
            <person name="Riley R."/>
            <person name="LaButti K."/>
            <person name="Andreopoulos B."/>
            <person name="Lipzen A."/>
            <person name="Chen C."/>
            <person name="Yan M."/>
            <person name="Daum C."/>
            <person name="Ng V."/>
            <person name="Clum A."/>
            <person name="Steindorff A."/>
            <person name="Ohm R.A."/>
            <person name="Martin F."/>
            <person name="Silar P."/>
            <person name="Natvig D.O."/>
            <person name="Lalanne C."/>
            <person name="Gautier V."/>
            <person name="Ament-Velasquez S.L."/>
            <person name="Kruys A."/>
            <person name="Hutchinson M.I."/>
            <person name="Powell A.J."/>
            <person name="Barry K."/>
            <person name="Miller A.N."/>
            <person name="Grigoriev I.V."/>
            <person name="Debuchy R."/>
            <person name="Gladieux P."/>
            <person name="Hiltunen Thoren M."/>
            <person name="Johannesson H."/>
        </authorList>
    </citation>
    <scope>NUCLEOTIDE SEQUENCE</scope>
    <source>
        <strain evidence="3">CBS 232.78</strain>
    </source>
</reference>
<dbReference type="AlphaFoldDB" id="A0AAE0TV70"/>
<keyword evidence="2" id="KW-0472">Membrane</keyword>
<proteinExistence type="predicted"/>
<feature type="region of interest" description="Disordered" evidence="1">
    <location>
        <begin position="1"/>
        <end position="32"/>
    </location>
</feature>
<dbReference type="EMBL" id="JAULSW010000005">
    <property type="protein sequence ID" value="KAK3380919.1"/>
    <property type="molecule type" value="Genomic_DNA"/>
</dbReference>
<organism evidence="3 4">
    <name type="scientific">Podospora didyma</name>
    <dbReference type="NCBI Taxonomy" id="330526"/>
    <lineage>
        <taxon>Eukaryota</taxon>
        <taxon>Fungi</taxon>
        <taxon>Dikarya</taxon>
        <taxon>Ascomycota</taxon>
        <taxon>Pezizomycotina</taxon>
        <taxon>Sordariomycetes</taxon>
        <taxon>Sordariomycetidae</taxon>
        <taxon>Sordariales</taxon>
        <taxon>Podosporaceae</taxon>
        <taxon>Podospora</taxon>
    </lineage>
</organism>
<reference evidence="3" key="2">
    <citation type="submission" date="2023-06" db="EMBL/GenBank/DDBJ databases">
        <authorList>
            <consortium name="Lawrence Berkeley National Laboratory"/>
            <person name="Haridas S."/>
            <person name="Hensen N."/>
            <person name="Bonometti L."/>
            <person name="Westerberg I."/>
            <person name="Brannstrom I.O."/>
            <person name="Guillou S."/>
            <person name="Cros-Aarteil S."/>
            <person name="Calhoun S."/>
            <person name="Kuo A."/>
            <person name="Mondo S."/>
            <person name="Pangilinan J."/>
            <person name="Riley R."/>
            <person name="LaButti K."/>
            <person name="Andreopoulos B."/>
            <person name="Lipzen A."/>
            <person name="Chen C."/>
            <person name="Yanf M."/>
            <person name="Daum C."/>
            <person name="Ng V."/>
            <person name="Clum A."/>
            <person name="Steindorff A."/>
            <person name="Ohm R."/>
            <person name="Martin F."/>
            <person name="Silar P."/>
            <person name="Natvig D."/>
            <person name="Lalanne C."/>
            <person name="Gautier V."/>
            <person name="Ament-velasquez S.L."/>
            <person name="Kruys A."/>
            <person name="Hutchinson M.I."/>
            <person name="Powell A.J."/>
            <person name="Barry K."/>
            <person name="Miller A.N."/>
            <person name="Grigoriev I.V."/>
            <person name="Debuchy R."/>
            <person name="Gladieux P."/>
            <person name="Thoren M.H."/>
            <person name="Johannesson H."/>
        </authorList>
    </citation>
    <scope>NUCLEOTIDE SEQUENCE</scope>
    <source>
        <strain evidence="3">CBS 232.78</strain>
    </source>
</reference>
<dbReference type="Proteomes" id="UP001285441">
    <property type="component" value="Unassembled WGS sequence"/>
</dbReference>
<accession>A0AAE0TV70</accession>
<name>A0AAE0TV70_9PEZI</name>
<evidence type="ECO:0000313" key="3">
    <source>
        <dbReference type="EMBL" id="KAK3380919.1"/>
    </source>
</evidence>
<keyword evidence="2" id="KW-0812">Transmembrane</keyword>
<feature type="region of interest" description="Disordered" evidence="1">
    <location>
        <begin position="137"/>
        <end position="156"/>
    </location>
</feature>
<evidence type="ECO:0000313" key="4">
    <source>
        <dbReference type="Proteomes" id="UP001285441"/>
    </source>
</evidence>
<sequence length="301" mass="32117">MGQAPDENLPEAIPQQTPPPPSIPDSAPEAVSPEELVRLTRYFAERDKYPVIFDNTPKYPSEGGSVYRDSQQWATNNPQSALNPDVPVPWDTLPAGADPNDDSPAKPKICGMRRRVFFLVLILVLAVVSAAVGGGVAGSAKARESPGAGPSSAPIETISSRVITITSTSPSSSSPRPTSVSTKTLTVTSLAGPTTGPTISFLNNQTSPAGLAFQGFEQPNYGGKSTPVIRDEGFHDLKVGCRSYVWLPDKTDCCVTFCANKTTATGYWCDARYRTNASGVFPRIYIWCNKDDNPGADQTCS</sequence>
<feature type="transmembrane region" description="Helical" evidence="2">
    <location>
        <begin position="116"/>
        <end position="137"/>
    </location>
</feature>
<evidence type="ECO:0000256" key="1">
    <source>
        <dbReference type="SAM" id="MobiDB-lite"/>
    </source>
</evidence>
<evidence type="ECO:0000256" key="2">
    <source>
        <dbReference type="SAM" id="Phobius"/>
    </source>
</evidence>
<keyword evidence="4" id="KW-1185">Reference proteome</keyword>